<protein>
    <submittedName>
        <fullName evidence="3">RelA/SpoT domain-containing protein</fullName>
    </submittedName>
</protein>
<accession>A0A0J8DAT7</accession>
<evidence type="ECO:0000313" key="3">
    <source>
        <dbReference type="EMBL" id="KMT23160.1"/>
    </source>
</evidence>
<dbReference type="UniPathway" id="UPA00908">
    <property type="reaction ID" value="UER00884"/>
</dbReference>
<proteinExistence type="predicted"/>
<dbReference type="Proteomes" id="UP000036756">
    <property type="component" value="Unassembled WGS sequence"/>
</dbReference>
<dbReference type="RefSeq" id="WP_048569245.1">
    <property type="nucleotide sequence ID" value="NZ_LFVU01000002.1"/>
</dbReference>
<dbReference type="SMART" id="SM00954">
    <property type="entry name" value="RelA_SpoT"/>
    <property type="match status" value="1"/>
</dbReference>
<comment type="caution">
    <text evidence="3">The sequence shown here is derived from an EMBL/GenBank/DDBJ whole genome shotgun (WGS) entry which is preliminary data.</text>
</comment>
<name>A0A0J8DAT7_CLOCY</name>
<reference evidence="3 4" key="1">
    <citation type="submission" date="2015-06" db="EMBL/GenBank/DDBJ databases">
        <title>Draft genome sequence of the purine-degrading Clostridium cylindrosporum HC-1 (DSM 605).</title>
        <authorList>
            <person name="Poehlein A."/>
            <person name="Schiel-Bengelsdorf B."/>
            <person name="Bengelsdorf F."/>
            <person name="Daniel R."/>
            <person name="Duerre P."/>
        </authorList>
    </citation>
    <scope>NUCLEOTIDE SEQUENCE [LARGE SCALE GENOMIC DNA]</scope>
    <source>
        <strain evidence="3 4">DSM 605</strain>
    </source>
</reference>
<dbReference type="SUPFAM" id="SSF81301">
    <property type="entry name" value="Nucleotidyltransferase"/>
    <property type="match status" value="1"/>
</dbReference>
<dbReference type="PANTHER" id="PTHR41773">
    <property type="entry name" value="GTP PYROPHOSPHATASE-RELATED"/>
    <property type="match status" value="1"/>
</dbReference>
<dbReference type="Gene3D" id="3.30.460.10">
    <property type="entry name" value="Beta Polymerase, domain 2"/>
    <property type="match status" value="1"/>
</dbReference>
<dbReference type="Pfam" id="PF04607">
    <property type="entry name" value="RelA_SpoT"/>
    <property type="match status" value="1"/>
</dbReference>
<organism evidence="3 4">
    <name type="scientific">Clostridium cylindrosporum DSM 605</name>
    <dbReference type="NCBI Taxonomy" id="1121307"/>
    <lineage>
        <taxon>Bacteria</taxon>
        <taxon>Bacillati</taxon>
        <taxon>Bacillota</taxon>
        <taxon>Clostridia</taxon>
        <taxon>Eubacteriales</taxon>
        <taxon>Clostridiaceae</taxon>
        <taxon>Clostridium</taxon>
    </lineage>
</organism>
<dbReference type="EMBL" id="LFVU01000002">
    <property type="protein sequence ID" value="KMT23160.1"/>
    <property type="molecule type" value="Genomic_DNA"/>
</dbReference>
<feature type="domain" description="RelA/SpoT" evidence="2">
    <location>
        <begin position="50"/>
        <end position="186"/>
    </location>
</feature>
<dbReference type="OrthoDB" id="1694513at2"/>
<evidence type="ECO:0000313" key="4">
    <source>
        <dbReference type="Proteomes" id="UP000036756"/>
    </source>
</evidence>
<dbReference type="PATRIC" id="fig|1121307.3.peg.2172"/>
<dbReference type="InterPro" id="IPR007685">
    <property type="entry name" value="RelA_SpoT"/>
</dbReference>
<dbReference type="GO" id="GO:0015970">
    <property type="term" value="P:guanosine tetraphosphate biosynthetic process"/>
    <property type="evidence" value="ECO:0007669"/>
    <property type="project" value="UniProtKB-UniPathway"/>
</dbReference>
<dbReference type="PANTHER" id="PTHR41773:SF1">
    <property type="entry name" value="RELA_SPOT DOMAIN-CONTAINING PROTEIN"/>
    <property type="match status" value="1"/>
</dbReference>
<comment type="pathway">
    <text evidence="1">Purine metabolism; ppGpp biosynthesis; ppGpp from GTP: step 1/2.</text>
</comment>
<dbReference type="STRING" id="1121307.CLCY_6c00410"/>
<dbReference type="AlphaFoldDB" id="A0A0J8DAT7"/>
<evidence type="ECO:0000259" key="2">
    <source>
        <dbReference type="SMART" id="SM00954"/>
    </source>
</evidence>
<evidence type="ECO:0000256" key="1">
    <source>
        <dbReference type="ARBA" id="ARBA00004976"/>
    </source>
</evidence>
<keyword evidence="4" id="KW-1185">Reference proteome</keyword>
<dbReference type="InterPro" id="IPR043519">
    <property type="entry name" value="NT_sf"/>
</dbReference>
<gene>
    <name evidence="3" type="ORF">CLCY_6c00410</name>
</gene>
<sequence>MRLKIFNYVDEVIEILDDLGSELQEASLDLENYFENLLIDEDKGFINSVSRVKSATSLREKILRNEYYKRYEKPCEVIENLSDLIGVRIECRFIEDEKSIHKFLRKKLKLNDSNGYFYSSDNENVKLQLKTIQPEEQKNGFKIYRIDGKYTYRNKIFNFELQIKSIVNMFWGDIEHKIIYKNYNYILNDNFFKEIMGSIKNNLTMIDNQLLVIDNYFNGENTSDIDTRREQIESLLAKILYDVFSTKMKNSLGFIVDFRKASYIIIKYITMKNSVLEADDYTEVLLKILTRINEVGKTDISFNSEIIFDREIVFEDRFSKIFGNKLLKSINSELQWNLFFRMLFAIESKSNEEDFENFVEFIRNMYFNSYGFKKLDEKFKSASKYIKNDLMKKIASCFDKIDTIDFLYEDNILRINECIEEICDLIIKNIDGYLSFVKYEDIYYGLLEFSILSVFGNSVKVQDAMKFIEVVKNKSEKIKVSKDVLKFIDTLENLEEIRADEILALFKM</sequence>